<dbReference type="AlphaFoldDB" id="A0AAV2J6E5"/>
<proteinExistence type="predicted"/>
<keyword evidence="2" id="KW-1185">Reference proteome</keyword>
<protein>
    <submittedName>
        <fullName evidence="1">Uncharacterized protein</fullName>
    </submittedName>
</protein>
<accession>A0AAV2J6E5</accession>
<evidence type="ECO:0000313" key="2">
    <source>
        <dbReference type="Proteomes" id="UP001497482"/>
    </source>
</evidence>
<organism evidence="1 2">
    <name type="scientific">Knipowitschia caucasica</name>
    <name type="common">Caucasian dwarf goby</name>
    <name type="synonym">Pomatoschistus caucasicus</name>
    <dbReference type="NCBI Taxonomy" id="637954"/>
    <lineage>
        <taxon>Eukaryota</taxon>
        <taxon>Metazoa</taxon>
        <taxon>Chordata</taxon>
        <taxon>Craniata</taxon>
        <taxon>Vertebrata</taxon>
        <taxon>Euteleostomi</taxon>
        <taxon>Actinopterygii</taxon>
        <taxon>Neopterygii</taxon>
        <taxon>Teleostei</taxon>
        <taxon>Neoteleostei</taxon>
        <taxon>Acanthomorphata</taxon>
        <taxon>Gobiaria</taxon>
        <taxon>Gobiiformes</taxon>
        <taxon>Gobioidei</taxon>
        <taxon>Gobiidae</taxon>
        <taxon>Gobiinae</taxon>
        <taxon>Knipowitschia</taxon>
    </lineage>
</organism>
<reference evidence="1 2" key="1">
    <citation type="submission" date="2024-04" db="EMBL/GenBank/DDBJ databases">
        <authorList>
            <person name="Waldvogel A.-M."/>
            <person name="Schoenle A."/>
        </authorList>
    </citation>
    <scope>NUCLEOTIDE SEQUENCE [LARGE SCALE GENOMIC DNA]</scope>
</reference>
<sequence>MCASLPRPLLQQSLWADNLLSLQPHTTPPTQAHCFYSVFGITASGLKDATSPVCGYHTRVLPNSPQQFSHNSVRTDQPSDCPSRASGCHCVPLALAWLPALIQPSSIPNTIFPSA</sequence>
<gene>
    <name evidence="1" type="ORF">KC01_LOCUS2972</name>
</gene>
<evidence type="ECO:0000313" key="1">
    <source>
        <dbReference type="EMBL" id="CAL1570739.1"/>
    </source>
</evidence>
<dbReference type="Proteomes" id="UP001497482">
    <property type="component" value="Chromosome 10"/>
</dbReference>
<dbReference type="EMBL" id="OZ035832">
    <property type="protein sequence ID" value="CAL1570739.1"/>
    <property type="molecule type" value="Genomic_DNA"/>
</dbReference>
<name>A0AAV2J6E5_KNICA</name>